<dbReference type="EMBL" id="LN835307">
    <property type="protein sequence ID" value="CRH01578.1"/>
    <property type="molecule type" value="Genomic_DNA"/>
</dbReference>
<dbReference type="Proteomes" id="UP000220158">
    <property type="component" value="Chromosome 12"/>
</dbReference>
<dbReference type="PANTHER" id="PTHR31735:SF1">
    <property type="entry name" value="VACUOLAR MEMBRANE PROTEIN YPL162C"/>
    <property type="match status" value="1"/>
</dbReference>
<keyword evidence="1" id="KW-1133">Transmembrane helix</keyword>
<dbReference type="PROSITE" id="PS51257">
    <property type="entry name" value="PROKAR_LIPOPROTEIN"/>
    <property type="match status" value="1"/>
</dbReference>
<evidence type="ECO:0000256" key="1">
    <source>
        <dbReference type="SAM" id="Phobius"/>
    </source>
</evidence>
<dbReference type="GO" id="GO:0016020">
    <property type="term" value="C:membrane"/>
    <property type="evidence" value="ECO:0007669"/>
    <property type="project" value="TreeGrafter"/>
</dbReference>
<feature type="transmembrane region" description="Helical" evidence="1">
    <location>
        <begin position="51"/>
        <end position="76"/>
    </location>
</feature>
<gene>
    <name evidence="2" type="ORF">PRELSG_1246500</name>
</gene>
<reference evidence="2 3" key="1">
    <citation type="submission" date="2015-04" db="EMBL/GenBank/DDBJ databases">
        <authorList>
            <consortium name="Pathogen Informatics"/>
        </authorList>
    </citation>
    <scope>NUCLEOTIDE SEQUENCE [LARGE SCALE GENOMIC DNA]</scope>
    <source>
        <strain evidence="2 3">SGS1</strain>
    </source>
</reference>
<sequence>MKEQCFLVPGEFGIIVQILVGCISLSILFMKYILENPRRPFITFLKNLISILFGSIMLHFLNIFISILIFRCNILLYLYNSDMDECSIYFIQIIIDATFGLYLEYKIFPIYKFINVRREYLHNNSNSSIYKPVDALSHYSSFLKLISNGNKKEFPNKYSITSKNNINIFKLDSFNFKNYSEKRKCDASNKNKIKNLKDQNDTTKLLGEKISKYDNAFDSDNIFYNFTTNENIDSEKQTKKKNLRLYDDDNDKNELTLLNDQTKNKDFCILLNENIIFDYEDVIIYENKNLGIYKGIDEDYSHFSLFHGTPLWIYVVLTAKSITLLFFFLLSPIFNIFVSYTVSLINDMKFKLLIVMVILPFFLNFIIYFFTDNIIKTKYTYMNIN</sequence>
<keyword evidence="3" id="KW-1185">Reference proteome</keyword>
<evidence type="ECO:0000313" key="2">
    <source>
        <dbReference type="EMBL" id="CRH01578.1"/>
    </source>
</evidence>
<evidence type="ECO:0000313" key="3">
    <source>
        <dbReference type="Proteomes" id="UP000220158"/>
    </source>
</evidence>
<name>A0A1J1H9C7_PLARL</name>
<feature type="transmembrane region" description="Helical" evidence="1">
    <location>
        <begin position="311"/>
        <end position="338"/>
    </location>
</feature>
<dbReference type="OrthoDB" id="431202at2759"/>
<protein>
    <submittedName>
        <fullName evidence="2">Uncharacterized protein</fullName>
    </submittedName>
</protein>
<feature type="transmembrane region" description="Helical" evidence="1">
    <location>
        <begin position="88"/>
        <end position="108"/>
    </location>
</feature>
<dbReference type="RefSeq" id="XP_028534577.1">
    <property type="nucleotide sequence ID" value="XM_028678271.1"/>
</dbReference>
<feature type="transmembrane region" description="Helical" evidence="1">
    <location>
        <begin position="12"/>
        <end position="30"/>
    </location>
</feature>
<dbReference type="GeneID" id="39737709"/>
<keyword evidence="1" id="KW-0472">Membrane</keyword>
<dbReference type="KEGG" id="prel:PRELSG_1246500"/>
<feature type="transmembrane region" description="Helical" evidence="1">
    <location>
        <begin position="350"/>
        <end position="370"/>
    </location>
</feature>
<dbReference type="Pfam" id="PF12400">
    <property type="entry name" value="STIMATE"/>
    <property type="match status" value="1"/>
</dbReference>
<dbReference type="OMA" id="YMDSIVK"/>
<dbReference type="InterPro" id="IPR022127">
    <property type="entry name" value="STIMATE/YPL162C"/>
</dbReference>
<proteinExistence type="predicted"/>
<accession>A0A1J1H9C7</accession>
<dbReference type="VEuPathDB" id="PlasmoDB:PRELSG_1246500"/>
<dbReference type="AlphaFoldDB" id="A0A1J1H9C7"/>
<keyword evidence="1" id="KW-0812">Transmembrane</keyword>
<organism evidence="2 3">
    <name type="scientific">Plasmodium relictum</name>
    <dbReference type="NCBI Taxonomy" id="85471"/>
    <lineage>
        <taxon>Eukaryota</taxon>
        <taxon>Sar</taxon>
        <taxon>Alveolata</taxon>
        <taxon>Apicomplexa</taxon>
        <taxon>Aconoidasida</taxon>
        <taxon>Haemosporida</taxon>
        <taxon>Plasmodiidae</taxon>
        <taxon>Plasmodium</taxon>
        <taxon>Plasmodium (Haemamoeba)</taxon>
    </lineage>
</organism>
<dbReference type="PANTHER" id="PTHR31735">
    <property type="entry name" value="VACUOLAR MEMBRANE PROTEIN YPL162C"/>
    <property type="match status" value="1"/>
</dbReference>